<dbReference type="PANTHER" id="PTHR24201">
    <property type="entry name" value="ANK_REP_REGION DOMAIN-CONTAINING PROTEIN"/>
    <property type="match status" value="1"/>
</dbReference>
<feature type="transmembrane region" description="Helical" evidence="4">
    <location>
        <begin position="98"/>
        <end position="117"/>
    </location>
</feature>
<evidence type="ECO:0000256" key="3">
    <source>
        <dbReference type="PROSITE-ProRule" id="PRU00023"/>
    </source>
</evidence>
<keyword evidence="4" id="KW-1133">Transmembrane helix</keyword>
<protein>
    <submittedName>
        <fullName evidence="5">Uncharacterized protein</fullName>
    </submittedName>
</protein>
<evidence type="ECO:0000256" key="2">
    <source>
        <dbReference type="ARBA" id="ARBA00023043"/>
    </source>
</evidence>
<proteinExistence type="predicted"/>
<reference evidence="5" key="2">
    <citation type="journal article" name="Front. Microbiol.">
        <title>Degradative Capacity of Two Strains of Rhodonia placenta: From Phenotype to Genotype.</title>
        <authorList>
            <person name="Kolle M."/>
            <person name="Horta M.A.C."/>
            <person name="Nowrousian M."/>
            <person name="Ohm R.A."/>
            <person name="Benz J.P."/>
            <person name="Pilgard A."/>
        </authorList>
    </citation>
    <scope>NUCLEOTIDE SEQUENCE</scope>
    <source>
        <strain evidence="5">FPRL280</strain>
    </source>
</reference>
<name>A0A8H7P593_9APHY</name>
<evidence type="ECO:0000256" key="1">
    <source>
        <dbReference type="ARBA" id="ARBA00022737"/>
    </source>
</evidence>
<feature type="transmembrane region" description="Helical" evidence="4">
    <location>
        <begin position="30"/>
        <end position="52"/>
    </location>
</feature>
<evidence type="ECO:0000313" key="5">
    <source>
        <dbReference type="EMBL" id="KAF9816978.1"/>
    </source>
</evidence>
<dbReference type="InterPro" id="IPR036770">
    <property type="entry name" value="Ankyrin_rpt-contain_sf"/>
</dbReference>
<dbReference type="Pfam" id="PF00023">
    <property type="entry name" value="Ank"/>
    <property type="match status" value="1"/>
</dbReference>
<dbReference type="EMBL" id="JADOXO010000049">
    <property type="protein sequence ID" value="KAF9816978.1"/>
    <property type="molecule type" value="Genomic_DNA"/>
</dbReference>
<dbReference type="PROSITE" id="PS50088">
    <property type="entry name" value="ANK_REPEAT"/>
    <property type="match status" value="1"/>
</dbReference>
<comment type="caution">
    <text evidence="5">The sequence shown here is derived from an EMBL/GenBank/DDBJ whole genome shotgun (WGS) entry which is preliminary data.</text>
</comment>
<dbReference type="SUPFAM" id="SSF48403">
    <property type="entry name" value="Ankyrin repeat"/>
    <property type="match status" value="1"/>
</dbReference>
<dbReference type="InterPro" id="IPR002110">
    <property type="entry name" value="Ankyrin_rpt"/>
</dbReference>
<dbReference type="PANTHER" id="PTHR24201:SF14">
    <property type="entry name" value="CYCLIN-DEPENDENT KINASE 4 INHIBITOR C-LIKE"/>
    <property type="match status" value="1"/>
</dbReference>
<keyword evidence="4" id="KW-0812">Transmembrane</keyword>
<accession>A0A8H7P593</accession>
<keyword evidence="1" id="KW-0677">Repeat</keyword>
<keyword evidence="2 3" id="KW-0040">ANK repeat</keyword>
<dbReference type="PROSITE" id="PS50297">
    <property type="entry name" value="ANK_REP_REGION"/>
    <property type="match status" value="1"/>
</dbReference>
<evidence type="ECO:0000256" key="4">
    <source>
        <dbReference type="SAM" id="Phobius"/>
    </source>
</evidence>
<keyword evidence="4" id="KW-0472">Membrane</keyword>
<reference evidence="5" key="1">
    <citation type="submission" date="2020-11" db="EMBL/GenBank/DDBJ databases">
        <authorList>
            <person name="Koelle M."/>
            <person name="Horta M.A.C."/>
            <person name="Nowrousian M."/>
            <person name="Ohm R.A."/>
            <person name="Benz P."/>
            <person name="Pilgard A."/>
        </authorList>
    </citation>
    <scope>NUCLEOTIDE SEQUENCE</scope>
    <source>
        <strain evidence="5">FPRL280</strain>
    </source>
</reference>
<feature type="transmembrane region" description="Helical" evidence="4">
    <location>
        <begin position="64"/>
        <end position="86"/>
    </location>
</feature>
<dbReference type="GO" id="GO:0005634">
    <property type="term" value="C:nucleus"/>
    <property type="evidence" value="ECO:0007669"/>
    <property type="project" value="TreeGrafter"/>
</dbReference>
<dbReference type="SMART" id="SM00248">
    <property type="entry name" value="ANK"/>
    <property type="match status" value="2"/>
</dbReference>
<sequence>MSFPANCSDFPNLVTPQAFYPQVVATGIELGRYVTVATAGALLWDVLSNMFSDYDILFNHRFTLTALVYAMARLSVILFVLLSAVFQTAPVKYCTIFQQVRMATLVATISTTTLLFHIRLRGVYQMHRFITEAFFFIWLCVVAGATTLLFGGTGENLGLTDYCIDGPSKPYTALAVFFPIFHDTLVFIAISYQLSGNILREATVYRRMKSFFSGKYLPAFTASLLRDGQSYYAITNLSAMILVILMYIKALPIEYHGLFSVPNTFIDKVLWEQMIKLDEINLVRFNVAVSHLIKGLIFIVVKSEELKRALFFHLSYYAYRLSISKREPSFAPAYPAIAITMAGVNMFASDAQRRADGTGGFSVNEEMVKLCQQPGFLKEKEGGTKLRHLYQMKSAGFDANMLRQFALWCFLGQAESIKKAVESGSAPDLTATETPYKFGYCTLVIAGAQRGAVGCPGSDHPATLSFLLSSGAPPDAPDIVGYTALHHATQNAAGPTLSLARILLTHGADPNHQNCYGEVPILGAFQTNGVGAIELLMEFGAQMDVADADGITPRGLHLLAGPQVTAAVAKWLRRRTGGHWRTHKQTCLPFDMRHTVTVRPAYEGVTNVIPLADMTRASFGIPSPPPPARNFRGAKVPRMRRDETKQMVIKVQVPWTGGYAPAQAGDMLVYTKKRDFVCRIRPEDGVDAYRRLAQVVHEQGVGRAKAYFSAELKDKDELVIKVGDVLAEQPF</sequence>
<organism evidence="5 6">
    <name type="scientific">Rhodonia placenta</name>
    <dbReference type="NCBI Taxonomy" id="104341"/>
    <lineage>
        <taxon>Eukaryota</taxon>
        <taxon>Fungi</taxon>
        <taxon>Dikarya</taxon>
        <taxon>Basidiomycota</taxon>
        <taxon>Agaricomycotina</taxon>
        <taxon>Agaricomycetes</taxon>
        <taxon>Polyporales</taxon>
        <taxon>Adustoporiaceae</taxon>
        <taxon>Rhodonia</taxon>
    </lineage>
</organism>
<dbReference type="AlphaFoldDB" id="A0A8H7P593"/>
<dbReference type="Gene3D" id="1.25.40.20">
    <property type="entry name" value="Ankyrin repeat-containing domain"/>
    <property type="match status" value="1"/>
</dbReference>
<feature type="transmembrane region" description="Helical" evidence="4">
    <location>
        <begin position="129"/>
        <end position="151"/>
    </location>
</feature>
<dbReference type="InterPro" id="IPR050776">
    <property type="entry name" value="Ank_Repeat/CDKN_Inhibitor"/>
</dbReference>
<feature type="transmembrane region" description="Helical" evidence="4">
    <location>
        <begin position="230"/>
        <end position="248"/>
    </location>
</feature>
<dbReference type="Proteomes" id="UP000639403">
    <property type="component" value="Unassembled WGS sequence"/>
</dbReference>
<feature type="transmembrane region" description="Helical" evidence="4">
    <location>
        <begin position="171"/>
        <end position="190"/>
    </location>
</feature>
<gene>
    <name evidence="5" type="ORF">IEO21_03743</name>
</gene>
<feature type="repeat" description="ANK" evidence="3">
    <location>
        <begin position="480"/>
        <end position="515"/>
    </location>
</feature>
<evidence type="ECO:0000313" key="6">
    <source>
        <dbReference type="Proteomes" id="UP000639403"/>
    </source>
</evidence>